<accession>A0ABZ2KTF9</accession>
<reference evidence="2" key="1">
    <citation type="submission" date="2021-12" db="EMBL/GenBank/DDBJ databases">
        <title>Discovery of the Pendulisporaceae a myxobacterial family with distinct sporulation behavior and unique specialized metabolism.</title>
        <authorList>
            <person name="Garcia R."/>
            <person name="Popoff A."/>
            <person name="Bader C.D."/>
            <person name="Loehr J."/>
            <person name="Walesch S."/>
            <person name="Walt C."/>
            <person name="Boldt J."/>
            <person name="Bunk B."/>
            <person name="Haeckl F.J.F.P.J."/>
            <person name="Gunesch A.P."/>
            <person name="Birkelbach J."/>
            <person name="Nuebel U."/>
            <person name="Pietschmann T."/>
            <person name="Bach T."/>
            <person name="Mueller R."/>
        </authorList>
    </citation>
    <scope>NUCLEOTIDE SEQUENCE</scope>
    <source>
        <strain evidence="2">MSr11367</strain>
    </source>
</reference>
<dbReference type="RefSeq" id="WP_394831579.1">
    <property type="nucleotide sequence ID" value="NZ_CP089929.1"/>
</dbReference>
<keyword evidence="1" id="KW-0812">Transmembrane</keyword>
<keyword evidence="1" id="KW-0472">Membrane</keyword>
<sequence>MATWAGAIVETCGQRDFASITAKYGVTVTGDVTPRLLIEGDLRITRGLGPPIFAEALSRDLQGTVIAFFVQTGASVAQIEHWEKGELVRKLEHWEAEDRAGWGTQTGTPQVWEASYFFDDGEGTADDARWPSNLRDELTDDEMARYEHARAMKDASSILDLLSDGSPRSIRRLCLHFGVDPDTPGARYTPPPSWRLRIVVAAVAALFVGAILAAALSR</sequence>
<gene>
    <name evidence="2" type="ORF">LVJ94_34205</name>
</gene>
<name>A0ABZ2KTF9_9BACT</name>
<evidence type="ECO:0000256" key="1">
    <source>
        <dbReference type="SAM" id="Phobius"/>
    </source>
</evidence>
<protein>
    <submittedName>
        <fullName evidence="2">Uncharacterized protein</fullName>
    </submittedName>
</protein>
<dbReference type="Proteomes" id="UP001374803">
    <property type="component" value="Chromosome"/>
</dbReference>
<feature type="transmembrane region" description="Helical" evidence="1">
    <location>
        <begin position="194"/>
        <end position="216"/>
    </location>
</feature>
<evidence type="ECO:0000313" key="3">
    <source>
        <dbReference type="Proteomes" id="UP001374803"/>
    </source>
</evidence>
<keyword evidence="3" id="KW-1185">Reference proteome</keyword>
<proteinExistence type="predicted"/>
<evidence type="ECO:0000313" key="2">
    <source>
        <dbReference type="EMBL" id="WXB01958.1"/>
    </source>
</evidence>
<keyword evidence="1" id="KW-1133">Transmembrane helix</keyword>
<organism evidence="2 3">
    <name type="scientific">Pendulispora rubella</name>
    <dbReference type="NCBI Taxonomy" id="2741070"/>
    <lineage>
        <taxon>Bacteria</taxon>
        <taxon>Pseudomonadati</taxon>
        <taxon>Myxococcota</taxon>
        <taxon>Myxococcia</taxon>
        <taxon>Myxococcales</taxon>
        <taxon>Sorangiineae</taxon>
        <taxon>Pendulisporaceae</taxon>
        <taxon>Pendulispora</taxon>
    </lineage>
</organism>
<dbReference type="EMBL" id="CP089983">
    <property type="protein sequence ID" value="WXB01958.1"/>
    <property type="molecule type" value="Genomic_DNA"/>
</dbReference>